<proteinExistence type="predicted"/>
<comment type="caution">
    <text evidence="1">The sequence shown here is derived from an EMBL/GenBank/DDBJ whole genome shotgun (WGS) entry which is preliminary data.</text>
</comment>
<dbReference type="Proteomes" id="UP001165960">
    <property type="component" value="Unassembled WGS sequence"/>
</dbReference>
<organism evidence="1 2">
    <name type="scientific">Entomophthora muscae</name>
    <dbReference type="NCBI Taxonomy" id="34485"/>
    <lineage>
        <taxon>Eukaryota</taxon>
        <taxon>Fungi</taxon>
        <taxon>Fungi incertae sedis</taxon>
        <taxon>Zoopagomycota</taxon>
        <taxon>Entomophthoromycotina</taxon>
        <taxon>Entomophthoromycetes</taxon>
        <taxon>Entomophthorales</taxon>
        <taxon>Entomophthoraceae</taxon>
        <taxon>Entomophthora</taxon>
    </lineage>
</organism>
<sequence>MNNNLFPNVSQNIPQAPSSEQIRPQMHFGQNNFSQESSSAAPDIGSRFCFGTATNVVFGQMAPNEAPRAPAAPPRLIINRRRPGHQVPAAPKFVFNPNMSDEQVARLMAPLATNQQTPMVAPPSYSHLSFFAQPAAPDQVVNLFSNL</sequence>
<dbReference type="EMBL" id="QTSX02000846">
    <property type="protein sequence ID" value="KAJ9084403.1"/>
    <property type="molecule type" value="Genomic_DNA"/>
</dbReference>
<keyword evidence="2" id="KW-1185">Reference proteome</keyword>
<accession>A0ACC2UC60</accession>
<gene>
    <name evidence="1" type="ORF">DSO57_1024833</name>
</gene>
<reference evidence="1" key="1">
    <citation type="submission" date="2022-04" db="EMBL/GenBank/DDBJ databases">
        <title>Genome of the entomopathogenic fungus Entomophthora muscae.</title>
        <authorList>
            <person name="Elya C."/>
            <person name="Lovett B.R."/>
            <person name="Lee E."/>
            <person name="Macias A.M."/>
            <person name="Hajek A.E."/>
            <person name="De Bivort B.L."/>
            <person name="Kasson M.T."/>
            <person name="De Fine Licht H.H."/>
            <person name="Stajich J.E."/>
        </authorList>
    </citation>
    <scope>NUCLEOTIDE SEQUENCE</scope>
    <source>
        <strain evidence="1">Berkeley</strain>
    </source>
</reference>
<protein>
    <submittedName>
        <fullName evidence="1">Uncharacterized protein</fullName>
    </submittedName>
</protein>
<evidence type="ECO:0000313" key="1">
    <source>
        <dbReference type="EMBL" id="KAJ9084403.1"/>
    </source>
</evidence>
<name>A0ACC2UC60_9FUNG</name>
<evidence type="ECO:0000313" key="2">
    <source>
        <dbReference type="Proteomes" id="UP001165960"/>
    </source>
</evidence>